<accession>A0A2R8BX16</accession>
<sequence>MLPVVPIAIAAFGGVSGLRLLMRRRRIAAEDVERHWAATFPGDHVTDKVVAMDGRTALVATDWGAGLLCHGGAEACRIDDTEVDQVPGGLTIRFRDGITAPITVALPSGDAAAWTDRIEGR</sequence>
<dbReference type="RefSeq" id="WP_108894519.1">
    <property type="nucleotide sequence ID" value="NZ_ONZF01000005.1"/>
</dbReference>
<proteinExistence type="predicted"/>
<name>A0A2R8BX16_9RHOB</name>
<reference evidence="1 2" key="1">
    <citation type="submission" date="2018-03" db="EMBL/GenBank/DDBJ databases">
        <authorList>
            <person name="Keele B.F."/>
        </authorList>
    </citation>
    <scope>NUCLEOTIDE SEQUENCE [LARGE SCALE GENOMIC DNA]</scope>
    <source>
        <strain evidence="1 2">CECT 8504</strain>
    </source>
</reference>
<dbReference type="EMBL" id="ONZF01000005">
    <property type="protein sequence ID" value="SPJ24699.1"/>
    <property type="molecule type" value="Genomic_DNA"/>
</dbReference>
<dbReference type="AlphaFoldDB" id="A0A2R8BX16"/>
<organism evidence="1 2">
    <name type="scientific">Palleronia abyssalis</name>
    <dbReference type="NCBI Taxonomy" id="1501240"/>
    <lineage>
        <taxon>Bacteria</taxon>
        <taxon>Pseudomonadati</taxon>
        <taxon>Pseudomonadota</taxon>
        <taxon>Alphaproteobacteria</taxon>
        <taxon>Rhodobacterales</taxon>
        <taxon>Roseobacteraceae</taxon>
        <taxon>Palleronia</taxon>
    </lineage>
</organism>
<evidence type="ECO:0000313" key="2">
    <source>
        <dbReference type="Proteomes" id="UP000244912"/>
    </source>
</evidence>
<gene>
    <name evidence="1" type="ORF">PAA8504_02537</name>
</gene>
<keyword evidence="2" id="KW-1185">Reference proteome</keyword>
<dbReference type="OrthoDB" id="7875184at2"/>
<evidence type="ECO:0000313" key="1">
    <source>
        <dbReference type="EMBL" id="SPJ24699.1"/>
    </source>
</evidence>
<protein>
    <submittedName>
        <fullName evidence="1">Uncharacterized protein</fullName>
    </submittedName>
</protein>
<dbReference type="Proteomes" id="UP000244912">
    <property type="component" value="Unassembled WGS sequence"/>
</dbReference>